<dbReference type="SUPFAM" id="SSF56112">
    <property type="entry name" value="Protein kinase-like (PK-like)"/>
    <property type="match status" value="1"/>
</dbReference>
<dbReference type="Gene3D" id="1.10.510.10">
    <property type="entry name" value="Transferase(Phosphotransferase) domain 1"/>
    <property type="match status" value="1"/>
</dbReference>
<keyword evidence="3" id="KW-0808">Transferase</keyword>
<dbReference type="InterPro" id="IPR017441">
    <property type="entry name" value="Protein_kinase_ATP_BS"/>
</dbReference>
<evidence type="ECO:0000256" key="13">
    <source>
        <dbReference type="RuleBase" id="RU000304"/>
    </source>
</evidence>
<dbReference type="GO" id="GO:0009506">
    <property type="term" value="C:plasmodesma"/>
    <property type="evidence" value="ECO:0007669"/>
    <property type="project" value="TreeGrafter"/>
</dbReference>
<evidence type="ECO:0000256" key="9">
    <source>
        <dbReference type="ARBA" id="ARBA00022989"/>
    </source>
</evidence>
<dbReference type="PROSITE" id="PS50011">
    <property type="entry name" value="PROTEIN_KINASE_DOM"/>
    <property type="match status" value="1"/>
</dbReference>
<dbReference type="GO" id="GO:0004674">
    <property type="term" value="F:protein serine/threonine kinase activity"/>
    <property type="evidence" value="ECO:0007669"/>
    <property type="project" value="UniProtKB-KW"/>
</dbReference>
<dbReference type="InterPro" id="IPR011009">
    <property type="entry name" value="Kinase-like_dom_sf"/>
</dbReference>
<keyword evidence="8 12" id="KW-0067">ATP-binding</keyword>
<evidence type="ECO:0000256" key="10">
    <source>
        <dbReference type="ARBA" id="ARBA00023136"/>
    </source>
</evidence>
<dbReference type="FunFam" id="3.30.200.20:FF:000645">
    <property type="entry name" value="Receptor-like protein kinase FERONIA"/>
    <property type="match status" value="1"/>
</dbReference>
<dbReference type="InterPro" id="IPR008271">
    <property type="entry name" value="Ser/Thr_kinase_AS"/>
</dbReference>
<keyword evidence="6 12" id="KW-0547">Nucleotide-binding</keyword>
<dbReference type="InterPro" id="IPR000719">
    <property type="entry name" value="Prot_kinase_dom"/>
</dbReference>
<accession>A0A2Z6MXR5</accession>
<evidence type="ECO:0000256" key="7">
    <source>
        <dbReference type="ARBA" id="ARBA00022777"/>
    </source>
</evidence>
<dbReference type="PANTHER" id="PTHR27003">
    <property type="entry name" value="OS07G0166700 PROTEIN"/>
    <property type="match status" value="1"/>
</dbReference>
<evidence type="ECO:0000259" key="15">
    <source>
        <dbReference type="PROSITE" id="PS50011"/>
    </source>
</evidence>
<evidence type="ECO:0000256" key="12">
    <source>
        <dbReference type="PROSITE-ProRule" id="PRU10141"/>
    </source>
</evidence>
<dbReference type="GO" id="GO:0004714">
    <property type="term" value="F:transmembrane receptor protein tyrosine kinase activity"/>
    <property type="evidence" value="ECO:0007669"/>
    <property type="project" value="InterPro"/>
</dbReference>
<gene>
    <name evidence="16" type="ORF">TSUD_67030</name>
</gene>
<dbReference type="InterPro" id="IPR001245">
    <property type="entry name" value="Ser-Thr/Tyr_kinase_cat_dom"/>
</dbReference>
<keyword evidence="7" id="KW-0418">Kinase</keyword>
<evidence type="ECO:0000313" key="16">
    <source>
        <dbReference type="EMBL" id="GAU34653.1"/>
    </source>
</evidence>
<dbReference type="Pfam" id="PF07714">
    <property type="entry name" value="PK_Tyr_Ser-Thr"/>
    <property type="match status" value="1"/>
</dbReference>
<keyword evidence="10 14" id="KW-0472">Membrane</keyword>
<keyword evidence="9 14" id="KW-1133">Transmembrane helix</keyword>
<evidence type="ECO:0000256" key="8">
    <source>
        <dbReference type="ARBA" id="ARBA00022840"/>
    </source>
</evidence>
<organism evidence="16 17">
    <name type="scientific">Trifolium subterraneum</name>
    <name type="common">Subterranean clover</name>
    <dbReference type="NCBI Taxonomy" id="3900"/>
    <lineage>
        <taxon>Eukaryota</taxon>
        <taxon>Viridiplantae</taxon>
        <taxon>Streptophyta</taxon>
        <taxon>Embryophyta</taxon>
        <taxon>Tracheophyta</taxon>
        <taxon>Spermatophyta</taxon>
        <taxon>Magnoliopsida</taxon>
        <taxon>eudicotyledons</taxon>
        <taxon>Gunneridae</taxon>
        <taxon>Pentapetalae</taxon>
        <taxon>rosids</taxon>
        <taxon>fabids</taxon>
        <taxon>Fabales</taxon>
        <taxon>Fabaceae</taxon>
        <taxon>Papilionoideae</taxon>
        <taxon>50 kb inversion clade</taxon>
        <taxon>NPAAA clade</taxon>
        <taxon>Hologalegina</taxon>
        <taxon>IRL clade</taxon>
        <taxon>Trifolieae</taxon>
        <taxon>Trifolium</taxon>
    </lineage>
</organism>
<dbReference type="Gene3D" id="3.30.200.20">
    <property type="entry name" value="Phosphorylase Kinase, domain 1"/>
    <property type="match status" value="1"/>
</dbReference>
<keyword evidence="5" id="KW-0732">Signal</keyword>
<dbReference type="PANTHER" id="PTHR27003:SF476">
    <property type="entry name" value="RECEPTOR-LIKE KINASE FERONIA-LIKE PROTEIN"/>
    <property type="match status" value="1"/>
</dbReference>
<dbReference type="AlphaFoldDB" id="A0A2Z6MXR5"/>
<dbReference type="InterPro" id="IPR045272">
    <property type="entry name" value="ANXUR1/2-like"/>
</dbReference>
<dbReference type="PROSITE" id="PS00108">
    <property type="entry name" value="PROTEIN_KINASE_ST"/>
    <property type="match status" value="1"/>
</dbReference>
<evidence type="ECO:0000256" key="2">
    <source>
        <dbReference type="ARBA" id="ARBA00022527"/>
    </source>
</evidence>
<dbReference type="OrthoDB" id="4062651at2759"/>
<feature type="transmembrane region" description="Helical" evidence="14">
    <location>
        <begin position="6"/>
        <end position="29"/>
    </location>
</feature>
<evidence type="ECO:0000256" key="4">
    <source>
        <dbReference type="ARBA" id="ARBA00022692"/>
    </source>
</evidence>
<evidence type="ECO:0000256" key="5">
    <source>
        <dbReference type="ARBA" id="ARBA00022729"/>
    </source>
</evidence>
<dbReference type="CDD" id="cd14066">
    <property type="entry name" value="STKc_IRAK"/>
    <property type="match status" value="1"/>
</dbReference>
<dbReference type="SMART" id="SM00220">
    <property type="entry name" value="S_TKc"/>
    <property type="match status" value="1"/>
</dbReference>
<comment type="subcellular location">
    <subcellularLocation>
        <location evidence="1">Membrane</location>
        <topology evidence="1">Single-pass type I membrane protein</topology>
    </subcellularLocation>
</comment>
<keyword evidence="17" id="KW-1185">Reference proteome</keyword>
<dbReference type="EMBL" id="DF973563">
    <property type="protein sequence ID" value="GAU34653.1"/>
    <property type="molecule type" value="Genomic_DNA"/>
</dbReference>
<evidence type="ECO:0000256" key="1">
    <source>
        <dbReference type="ARBA" id="ARBA00004479"/>
    </source>
</evidence>
<dbReference type="GO" id="GO:0005886">
    <property type="term" value="C:plasma membrane"/>
    <property type="evidence" value="ECO:0007669"/>
    <property type="project" value="TreeGrafter"/>
</dbReference>
<evidence type="ECO:0000256" key="6">
    <source>
        <dbReference type="ARBA" id="ARBA00022741"/>
    </source>
</evidence>
<dbReference type="GO" id="GO:0005524">
    <property type="term" value="F:ATP binding"/>
    <property type="evidence" value="ECO:0007669"/>
    <property type="project" value="UniProtKB-UniRule"/>
</dbReference>
<feature type="binding site" evidence="12">
    <location>
        <position position="89"/>
    </location>
    <ligand>
        <name>ATP</name>
        <dbReference type="ChEBI" id="CHEBI:30616"/>
    </ligand>
</feature>
<comment type="similarity">
    <text evidence="13">Belongs to the protein kinase superfamily.</text>
</comment>
<keyword evidence="4 14" id="KW-0812">Transmembrane</keyword>
<dbReference type="PROSITE" id="PS00107">
    <property type="entry name" value="PROTEIN_KINASE_ATP"/>
    <property type="match status" value="1"/>
</dbReference>
<evidence type="ECO:0000256" key="3">
    <source>
        <dbReference type="ARBA" id="ARBA00022679"/>
    </source>
</evidence>
<evidence type="ECO:0000256" key="11">
    <source>
        <dbReference type="ARBA" id="ARBA00023180"/>
    </source>
</evidence>
<dbReference type="Proteomes" id="UP000242715">
    <property type="component" value="Unassembled WGS sequence"/>
</dbReference>
<feature type="domain" description="Protein kinase" evidence="15">
    <location>
        <begin position="60"/>
        <end position="337"/>
    </location>
</feature>
<name>A0A2Z6MXR5_TRISU</name>
<proteinExistence type="inferred from homology"/>
<protein>
    <recommendedName>
        <fullName evidence="15">Protein kinase domain-containing protein</fullName>
    </recommendedName>
</protein>
<evidence type="ECO:0000256" key="14">
    <source>
        <dbReference type="SAM" id="Phobius"/>
    </source>
</evidence>
<sequence>MKLPIIVVVAATTSLVALFIIGFLIYRYLKKPTTRDKTQKHENTCLHFSIEEIRTATKNFNDSLIIGNGGFGNVYKGNIERCHAPVAIKRLRPGSDQGAHEFRTEIEMLSRFRHPHLVSLIGYCNEGGEMILVYDFMARGTLRDHLYGSETPLSWNRRLEICLGAARGIHFLHAGVNDDKRMVIHRDVKSTNILLDENWVAKVSDFGLSKDGPNGSTHVTTDVKGSIGYLDPEYYVSQWLSQKSDVYSFGVVLLEVLCGRPPIKSTVDKREEILVAWFKKCFEEGKIDRTVDPVLKGTIKMKCLMKFVEVALSCLHHHGKQRPLMRDVVMGLECAWNLQHGGGHVKGKVKVRKSEEEKEMGLILKEIEGVSFGRVEECSSSKGTTITSTCSEEEQALVMVGAFHESLDIP</sequence>
<dbReference type="FunFam" id="1.10.510.10:FF:000252">
    <property type="entry name" value="Receptor-like protein kinase FERONIA"/>
    <property type="match status" value="1"/>
</dbReference>
<reference evidence="17" key="1">
    <citation type="journal article" date="2017" name="Front. Plant Sci.">
        <title>Climate Clever Clovers: New Paradigm to Reduce the Environmental Footprint of Ruminants by Breeding Low Methanogenic Forages Utilizing Haplotype Variation.</title>
        <authorList>
            <person name="Kaur P."/>
            <person name="Appels R."/>
            <person name="Bayer P.E."/>
            <person name="Keeble-Gagnere G."/>
            <person name="Wang J."/>
            <person name="Hirakawa H."/>
            <person name="Shirasawa K."/>
            <person name="Vercoe P."/>
            <person name="Stefanova K."/>
            <person name="Durmic Z."/>
            <person name="Nichols P."/>
            <person name="Revell C."/>
            <person name="Isobe S.N."/>
            <person name="Edwards D."/>
            <person name="Erskine W."/>
        </authorList>
    </citation>
    <scope>NUCLEOTIDE SEQUENCE [LARGE SCALE GENOMIC DNA]</scope>
    <source>
        <strain evidence="17">cv. Daliak</strain>
    </source>
</reference>
<evidence type="ECO:0000313" key="17">
    <source>
        <dbReference type="Proteomes" id="UP000242715"/>
    </source>
</evidence>
<keyword evidence="2 13" id="KW-0723">Serine/threonine-protein kinase</keyword>
<keyword evidence="11" id="KW-0325">Glycoprotein</keyword>